<proteinExistence type="predicted"/>
<evidence type="ECO:0000259" key="11">
    <source>
        <dbReference type="Pfam" id="PF00588"/>
    </source>
</evidence>
<comment type="function">
    <text evidence="7">S-adenosyl-L-methionine-dependent 2'-O-ribose methyltransferase that catalyzes the formation of 2'-O-methylguanosine at position 18 (Gm18) in a subset of tRNA. Selectively mediates Gm18 methylation of tRNAGln-TTG/CTG and tRNASer-TGA/GCT. Gm18 modification can enhance the stability of modified tRNAs.</text>
</comment>
<gene>
    <name evidence="13" type="primary">LOC120279488</name>
</gene>
<evidence type="ECO:0000256" key="10">
    <source>
        <dbReference type="ARBA" id="ARBA00093656"/>
    </source>
</evidence>
<dbReference type="PANTHER" id="PTHR12029">
    <property type="entry name" value="RNA METHYLTRANSFERASE"/>
    <property type="match status" value="1"/>
</dbReference>
<evidence type="ECO:0000256" key="8">
    <source>
        <dbReference type="ARBA" id="ARBA00093594"/>
    </source>
</evidence>
<dbReference type="AlphaFoldDB" id="A0AB40CWC1"/>
<dbReference type="GO" id="GO:0141100">
    <property type="term" value="F:tRNA (guanine(18)-2'-O)-methyltransferase activity"/>
    <property type="evidence" value="ECO:0007669"/>
    <property type="project" value="UniProtKB-EC"/>
</dbReference>
<evidence type="ECO:0000256" key="6">
    <source>
        <dbReference type="ARBA" id="ARBA00093266"/>
    </source>
</evidence>
<dbReference type="InterPro" id="IPR045330">
    <property type="entry name" value="TRM3/TARBP1"/>
</dbReference>
<dbReference type="InterPro" id="IPR044748">
    <property type="entry name" value="Trm3/TARBP1_C"/>
</dbReference>
<reference evidence="13" key="1">
    <citation type="submission" date="2025-08" db="UniProtKB">
        <authorList>
            <consortium name="RefSeq"/>
        </authorList>
    </citation>
    <scope>IDENTIFICATION</scope>
</reference>
<evidence type="ECO:0000256" key="7">
    <source>
        <dbReference type="ARBA" id="ARBA00093361"/>
    </source>
</evidence>
<keyword evidence="5" id="KW-0007">Acetylation</keyword>
<evidence type="ECO:0000256" key="3">
    <source>
        <dbReference type="ARBA" id="ARBA00022691"/>
    </source>
</evidence>
<keyword evidence="2" id="KW-0808">Transferase</keyword>
<evidence type="ECO:0000256" key="9">
    <source>
        <dbReference type="ARBA" id="ARBA00093636"/>
    </source>
</evidence>
<evidence type="ECO:0000256" key="4">
    <source>
        <dbReference type="ARBA" id="ARBA00022884"/>
    </source>
</evidence>
<dbReference type="RefSeq" id="XP_039142353.1">
    <property type="nucleotide sequence ID" value="XM_039286419.1"/>
</dbReference>
<evidence type="ECO:0000256" key="5">
    <source>
        <dbReference type="ARBA" id="ARBA00022990"/>
    </source>
</evidence>
<dbReference type="SUPFAM" id="SSF75217">
    <property type="entry name" value="alpha/beta knot"/>
    <property type="match status" value="1"/>
</dbReference>
<sequence length="182" mass="20543">MEKEDQLLRPVIQSRNQAVQRIKESQQQFIFVASLLDRIPNIAGLARTCEVFKAAGLAVSDASIIHDKQFQLISVTAEKWVPIIEVPVFSLKVFRKEKKREGFSILGLEQTANSVPLDQYSFPRKTVLVLGREKEGIPVDIIHALDACVEIPQLGIIRSLNVHVSGAIALWEYTRQQRSKQL</sequence>
<keyword evidence="1 13" id="KW-0489">Methyltransferase</keyword>
<dbReference type="Pfam" id="PF00588">
    <property type="entry name" value="SpoU_methylase"/>
    <property type="match status" value="1"/>
</dbReference>
<dbReference type="Gene3D" id="3.40.1280.10">
    <property type="match status" value="1"/>
</dbReference>
<dbReference type="GO" id="GO:0030488">
    <property type="term" value="P:tRNA methylation"/>
    <property type="evidence" value="ECO:0007669"/>
    <property type="project" value="InterPro"/>
</dbReference>
<dbReference type="GeneID" id="120279488"/>
<accession>A0AB40CWC1</accession>
<evidence type="ECO:0000256" key="1">
    <source>
        <dbReference type="ARBA" id="ARBA00022603"/>
    </source>
</evidence>
<feature type="domain" description="tRNA/rRNA methyltransferase SpoU type" evidence="11">
    <location>
        <begin position="30"/>
        <end position="171"/>
    </location>
</feature>
<dbReference type="CDD" id="cd18091">
    <property type="entry name" value="SpoU-like_TRM3-like"/>
    <property type="match status" value="1"/>
</dbReference>
<dbReference type="Proteomes" id="UP001515500">
    <property type="component" value="Chromosome 16"/>
</dbReference>
<keyword evidence="12" id="KW-1185">Reference proteome</keyword>
<protein>
    <recommendedName>
        <fullName evidence="9">tRNA (guanosine(18)-2'-O)-methyltransferase TARBP1</fullName>
        <ecNumber evidence="8">2.1.1.34</ecNumber>
    </recommendedName>
    <alternativeName>
        <fullName evidence="10">TAR RNA-binding protein 1</fullName>
    </alternativeName>
</protein>
<evidence type="ECO:0000313" key="13">
    <source>
        <dbReference type="RefSeq" id="XP_039142353.1"/>
    </source>
</evidence>
<organism evidence="12 13">
    <name type="scientific">Dioscorea cayennensis subsp. rotundata</name>
    <name type="common">White Guinea yam</name>
    <name type="synonym">Dioscorea rotundata</name>
    <dbReference type="NCBI Taxonomy" id="55577"/>
    <lineage>
        <taxon>Eukaryota</taxon>
        <taxon>Viridiplantae</taxon>
        <taxon>Streptophyta</taxon>
        <taxon>Embryophyta</taxon>
        <taxon>Tracheophyta</taxon>
        <taxon>Spermatophyta</taxon>
        <taxon>Magnoliopsida</taxon>
        <taxon>Liliopsida</taxon>
        <taxon>Dioscoreales</taxon>
        <taxon>Dioscoreaceae</taxon>
        <taxon>Dioscorea</taxon>
    </lineage>
</organism>
<dbReference type="GO" id="GO:0003723">
    <property type="term" value="F:RNA binding"/>
    <property type="evidence" value="ECO:0007669"/>
    <property type="project" value="UniProtKB-KW"/>
</dbReference>
<keyword evidence="3" id="KW-0949">S-adenosyl-L-methionine</keyword>
<dbReference type="InterPro" id="IPR029028">
    <property type="entry name" value="Alpha/beta_knot_MTases"/>
</dbReference>
<dbReference type="InterPro" id="IPR001537">
    <property type="entry name" value="SpoU_MeTrfase"/>
</dbReference>
<dbReference type="PANTHER" id="PTHR12029:SF11">
    <property type="entry name" value="METHYLTRANSFERASE TARBP1-RELATED"/>
    <property type="match status" value="1"/>
</dbReference>
<comment type="catalytic activity">
    <reaction evidence="6">
        <text>guanosine(18) in tRNA + S-adenosyl-L-methionine = 2'-O-methylguanosine(18) in tRNA + S-adenosyl-L-homocysteine + H(+)</text>
        <dbReference type="Rhea" id="RHEA:20077"/>
        <dbReference type="Rhea" id="RHEA-COMP:10190"/>
        <dbReference type="Rhea" id="RHEA-COMP:10192"/>
        <dbReference type="ChEBI" id="CHEBI:15378"/>
        <dbReference type="ChEBI" id="CHEBI:57856"/>
        <dbReference type="ChEBI" id="CHEBI:59789"/>
        <dbReference type="ChEBI" id="CHEBI:74269"/>
        <dbReference type="ChEBI" id="CHEBI:74445"/>
        <dbReference type="EC" id="2.1.1.34"/>
    </reaction>
    <physiologicalReaction direction="left-to-right" evidence="6">
        <dbReference type="Rhea" id="RHEA:20078"/>
    </physiologicalReaction>
</comment>
<evidence type="ECO:0000313" key="12">
    <source>
        <dbReference type="Proteomes" id="UP001515500"/>
    </source>
</evidence>
<keyword evidence="4" id="KW-0694">RNA-binding</keyword>
<dbReference type="FunFam" id="3.40.1280.10:FF:000010">
    <property type="entry name" value="probable methyltransferase TARBP1"/>
    <property type="match status" value="1"/>
</dbReference>
<name>A0AB40CWC1_DIOCR</name>
<dbReference type="EC" id="2.1.1.34" evidence="8"/>
<dbReference type="InterPro" id="IPR029026">
    <property type="entry name" value="tRNA_m1G_MTases_N"/>
</dbReference>
<evidence type="ECO:0000256" key="2">
    <source>
        <dbReference type="ARBA" id="ARBA00022679"/>
    </source>
</evidence>